<feature type="non-terminal residue" evidence="5">
    <location>
        <position position="1"/>
    </location>
</feature>
<gene>
    <name evidence="5" type="primary">LOC102803997</name>
</gene>
<dbReference type="InterPro" id="IPR036291">
    <property type="entry name" value="NAD(P)-bd_dom_sf"/>
</dbReference>
<evidence type="ECO:0000256" key="2">
    <source>
        <dbReference type="ARBA" id="ARBA00023002"/>
    </source>
</evidence>
<name>A0ABM0MZI5_SACKO</name>
<evidence type="ECO:0000313" key="5">
    <source>
        <dbReference type="RefSeq" id="XP_006825426.1"/>
    </source>
</evidence>
<dbReference type="Pfam" id="PF00106">
    <property type="entry name" value="adh_short"/>
    <property type="match status" value="1"/>
</dbReference>
<dbReference type="PIRSF" id="PIRSF000126">
    <property type="entry name" value="11-beta-HSD1"/>
    <property type="match status" value="1"/>
</dbReference>
<organism evidence="4 5">
    <name type="scientific">Saccoglossus kowalevskii</name>
    <name type="common">Acorn worm</name>
    <dbReference type="NCBI Taxonomy" id="10224"/>
    <lineage>
        <taxon>Eukaryota</taxon>
        <taxon>Metazoa</taxon>
        <taxon>Hemichordata</taxon>
        <taxon>Enteropneusta</taxon>
        <taxon>Harrimaniidae</taxon>
        <taxon>Saccoglossus</taxon>
    </lineage>
</organism>
<dbReference type="Gene3D" id="3.40.50.720">
    <property type="entry name" value="NAD(P)-binding Rossmann-like Domain"/>
    <property type="match status" value="1"/>
</dbReference>
<dbReference type="SUPFAM" id="SSF51735">
    <property type="entry name" value="NAD(P)-binding Rossmann-fold domains"/>
    <property type="match status" value="1"/>
</dbReference>
<dbReference type="GeneID" id="102803997"/>
<keyword evidence="2" id="KW-0560">Oxidoreductase</keyword>
<sequence>VTGCTNGIGKEYARQLAEHGVNIALLSRSKEKLLKVAKEIESSYHVKTKIIVVDFTGGYEIYQDIKTQLKDLDIGVLVNNVGIGMSVFEFLEIEDLTKKVTDIVNVNVLAATKMTQLVLPCMVGRKKGVIINISSSAGRVPVPLMMVYSSTKAYMDFFSRGLNEEYKHKGIIVQCVMPYFVSTNMTMNRKPSLFWPTSRAYVTQSLRTVGWETKTYGYIMHHIQGLQNRLPQSMTINLIYSVLKPYRQMALKKRNSSKKTL</sequence>
<dbReference type="CDD" id="cd05356">
    <property type="entry name" value="17beta-HSD1_like_SDR_c"/>
    <property type="match status" value="1"/>
</dbReference>
<keyword evidence="4" id="KW-1185">Reference proteome</keyword>
<dbReference type="RefSeq" id="XP_006825426.1">
    <property type="nucleotide sequence ID" value="XM_006825363.1"/>
</dbReference>
<evidence type="ECO:0000313" key="4">
    <source>
        <dbReference type="Proteomes" id="UP000694865"/>
    </source>
</evidence>
<accession>A0ABM0MZI5</accession>
<proteinExistence type="inferred from homology"/>
<dbReference type="PANTHER" id="PTHR43899:SF13">
    <property type="entry name" value="RH59310P"/>
    <property type="match status" value="1"/>
</dbReference>
<dbReference type="PANTHER" id="PTHR43899">
    <property type="entry name" value="RH59310P"/>
    <property type="match status" value="1"/>
</dbReference>
<reference evidence="5" key="1">
    <citation type="submission" date="2025-08" db="UniProtKB">
        <authorList>
            <consortium name="RefSeq"/>
        </authorList>
    </citation>
    <scope>IDENTIFICATION</scope>
    <source>
        <tissue evidence="5">Testes</tissue>
    </source>
</reference>
<dbReference type="InterPro" id="IPR002347">
    <property type="entry name" value="SDR_fam"/>
</dbReference>
<dbReference type="PRINTS" id="PR00081">
    <property type="entry name" value="GDHRDH"/>
</dbReference>
<dbReference type="InterPro" id="IPR051019">
    <property type="entry name" value="VLCFA-Steroid_DH"/>
</dbReference>
<dbReference type="PRINTS" id="PR00080">
    <property type="entry name" value="SDRFAMILY"/>
</dbReference>
<evidence type="ECO:0000256" key="3">
    <source>
        <dbReference type="RuleBase" id="RU000363"/>
    </source>
</evidence>
<comment type="similarity">
    <text evidence="1 3">Belongs to the short-chain dehydrogenases/reductases (SDR) family.</text>
</comment>
<dbReference type="Proteomes" id="UP000694865">
    <property type="component" value="Unplaced"/>
</dbReference>
<protein>
    <submittedName>
        <fullName evidence="5">Estradiol 17-beta-dehydrogenase 12-like</fullName>
    </submittedName>
</protein>
<evidence type="ECO:0000256" key="1">
    <source>
        <dbReference type="ARBA" id="ARBA00006484"/>
    </source>
</evidence>